<accession>A0AAF0QGQ8</accession>
<protein>
    <submittedName>
        <fullName evidence="2">Uncharacterized protein</fullName>
    </submittedName>
</protein>
<evidence type="ECO:0000256" key="1">
    <source>
        <dbReference type="SAM" id="MobiDB-lite"/>
    </source>
</evidence>
<gene>
    <name evidence="2" type="ORF">MTR67_016812</name>
</gene>
<evidence type="ECO:0000313" key="3">
    <source>
        <dbReference type="Proteomes" id="UP001234989"/>
    </source>
</evidence>
<evidence type="ECO:0000313" key="2">
    <source>
        <dbReference type="EMBL" id="WMV23427.1"/>
    </source>
</evidence>
<name>A0AAF0QGQ8_SOLVR</name>
<dbReference type="EMBL" id="CP133615">
    <property type="protein sequence ID" value="WMV23427.1"/>
    <property type="molecule type" value="Genomic_DNA"/>
</dbReference>
<dbReference type="AlphaFoldDB" id="A0AAF0QGQ8"/>
<proteinExistence type="predicted"/>
<keyword evidence="3" id="KW-1185">Reference proteome</keyword>
<feature type="compositionally biased region" description="Basic and acidic residues" evidence="1">
    <location>
        <begin position="191"/>
        <end position="203"/>
    </location>
</feature>
<feature type="compositionally biased region" description="Basic and acidic residues" evidence="1">
    <location>
        <begin position="213"/>
        <end position="234"/>
    </location>
</feature>
<sequence length="240" mass="26817">MYLQPGVIAWQSSNSSSLLPYKKRYSVLYPHAPIHPSRNVDSGTMSVSGNEKPGIVAWQSSNSLLPYKKRYSLLYPHAPIHPSRYVGDLVKPALAENLVGQEAIGTANLSSFGASVQEFNFPISSIHPSLRHKSANVLRVSLGSTLRGFNSSVLQLKSEPVEEANAGTAVRPDGTIEDNLQSIELSTKELLEHHSGERRKYGERQGGPRQMRNVKEKEGGNLRRRHEEEFDGFRLKKRRF</sequence>
<feature type="region of interest" description="Disordered" evidence="1">
    <location>
        <begin position="191"/>
        <end position="240"/>
    </location>
</feature>
<dbReference type="Proteomes" id="UP001234989">
    <property type="component" value="Chromosome 4"/>
</dbReference>
<organism evidence="2 3">
    <name type="scientific">Solanum verrucosum</name>
    <dbReference type="NCBI Taxonomy" id="315347"/>
    <lineage>
        <taxon>Eukaryota</taxon>
        <taxon>Viridiplantae</taxon>
        <taxon>Streptophyta</taxon>
        <taxon>Embryophyta</taxon>
        <taxon>Tracheophyta</taxon>
        <taxon>Spermatophyta</taxon>
        <taxon>Magnoliopsida</taxon>
        <taxon>eudicotyledons</taxon>
        <taxon>Gunneridae</taxon>
        <taxon>Pentapetalae</taxon>
        <taxon>asterids</taxon>
        <taxon>lamiids</taxon>
        <taxon>Solanales</taxon>
        <taxon>Solanaceae</taxon>
        <taxon>Solanoideae</taxon>
        <taxon>Solaneae</taxon>
        <taxon>Solanum</taxon>
    </lineage>
</organism>
<reference evidence="2" key="1">
    <citation type="submission" date="2023-08" db="EMBL/GenBank/DDBJ databases">
        <title>A de novo genome assembly of Solanum verrucosum Schlechtendal, a Mexican diploid species geographically isolated from the other diploid A-genome species in potato relatives.</title>
        <authorList>
            <person name="Hosaka K."/>
        </authorList>
    </citation>
    <scope>NUCLEOTIDE SEQUENCE</scope>
    <source>
        <tissue evidence="2">Young leaves</tissue>
    </source>
</reference>